<dbReference type="GO" id="GO:0016671">
    <property type="term" value="F:oxidoreductase activity, acting on a sulfur group of donors, disulfide as acceptor"/>
    <property type="evidence" value="ECO:0007669"/>
    <property type="project" value="InterPro"/>
</dbReference>
<keyword evidence="4" id="KW-0732">Signal</keyword>
<dbReference type="GO" id="GO:0005576">
    <property type="term" value="C:extracellular region"/>
    <property type="evidence" value="ECO:0007669"/>
    <property type="project" value="UniProtKB-SubCell"/>
</dbReference>
<comment type="subcellular location">
    <subcellularLocation>
        <location evidence="1">Secreted</location>
    </subcellularLocation>
</comment>
<evidence type="ECO:0000256" key="2">
    <source>
        <dbReference type="ARBA" id="ARBA00005679"/>
    </source>
</evidence>
<dbReference type="Pfam" id="PF03227">
    <property type="entry name" value="GILT"/>
    <property type="match status" value="1"/>
</dbReference>
<evidence type="ECO:0000313" key="7">
    <source>
        <dbReference type="WBParaSite" id="jg2674"/>
    </source>
</evidence>
<dbReference type="PANTHER" id="PTHR13234:SF8">
    <property type="entry name" value="GAMMA-INTERFERON-INDUCIBLE LYSOSOMAL THIOL REDUCTASE"/>
    <property type="match status" value="1"/>
</dbReference>
<keyword evidence="5" id="KW-0325">Glycoprotein</keyword>
<evidence type="ECO:0000313" key="6">
    <source>
        <dbReference type="Proteomes" id="UP000887574"/>
    </source>
</evidence>
<comment type="similarity">
    <text evidence="2">Belongs to the GILT family.</text>
</comment>
<dbReference type="WBParaSite" id="jg2674">
    <property type="protein sequence ID" value="jg2674"/>
    <property type="gene ID" value="jg2674"/>
</dbReference>
<dbReference type="PANTHER" id="PTHR13234">
    <property type="entry name" value="GAMMA-INTERFERON INDUCIBLE LYSOSOMAL THIOL REDUCTASE GILT"/>
    <property type="match status" value="1"/>
</dbReference>
<accession>A0A915E6K7</accession>
<dbReference type="InterPro" id="IPR004911">
    <property type="entry name" value="Interferon-induced_GILT"/>
</dbReference>
<evidence type="ECO:0000256" key="3">
    <source>
        <dbReference type="ARBA" id="ARBA00022525"/>
    </source>
</evidence>
<sequence>MWCDSKKLASECGFTDLCQKYNTTSKDKPVHLTLLYESFCPACQNFIVKILPKIYTTFKDLLEVELVPYGNAKQINSTTIKCQHGRKECNANKYESCAIHSLPEPVPFITCLENLLEHGLEQAAKSV</sequence>
<organism evidence="6 7">
    <name type="scientific">Ditylenchus dipsaci</name>
    <dbReference type="NCBI Taxonomy" id="166011"/>
    <lineage>
        <taxon>Eukaryota</taxon>
        <taxon>Metazoa</taxon>
        <taxon>Ecdysozoa</taxon>
        <taxon>Nematoda</taxon>
        <taxon>Chromadorea</taxon>
        <taxon>Rhabditida</taxon>
        <taxon>Tylenchina</taxon>
        <taxon>Tylenchomorpha</taxon>
        <taxon>Sphaerularioidea</taxon>
        <taxon>Anguinidae</taxon>
        <taxon>Anguininae</taxon>
        <taxon>Ditylenchus</taxon>
    </lineage>
</organism>
<reference evidence="7" key="1">
    <citation type="submission" date="2022-11" db="UniProtKB">
        <authorList>
            <consortium name="WormBaseParasite"/>
        </authorList>
    </citation>
    <scope>IDENTIFICATION</scope>
</reference>
<evidence type="ECO:0000256" key="5">
    <source>
        <dbReference type="ARBA" id="ARBA00023180"/>
    </source>
</evidence>
<dbReference type="Proteomes" id="UP000887574">
    <property type="component" value="Unplaced"/>
</dbReference>
<dbReference type="AlphaFoldDB" id="A0A915E6K7"/>
<evidence type="ECO:0000256" key="1">
    <source>
        <dbReference type="ARBA" id="ARBA00004613"/>
    </source>
</evidence>
<keyword evidence="6" id="KW-1185">Reference proteome</keyword>
<name>A0A915E6K7_9BILA</name>
<protein>
    <submittedName>
        <fullName evidence="7">Uncharacterized protein</fullName>
    </submittedName>
</protein>
<evidence type="ECO:0000256" key="4">
    <source>
        <dbReference type="ARBA" id="ARBA00022729"/>
    </source>
</evidence>
<keyword evidence="3" id="KW-0964">Secreted</keyword>
<proteinExistence type="inferred from homology"/>